<sequence>MDILGRLPIILLEQDELKKFPRPLDKTDKQLDPIGSEGSGSFTWLESNISYIPGLNCLIDLLMVWQKAQSCIGTQTVEMSLEKLQFVMDNFPPKLRWRGGLSRPSNVTYGHDVQIANLFVTSLHIRSNLVQRFGTHEVKSREYPKIIDDLLEVLFHLPQAVFDANGKSLAPKIRDMGPHILNGWESQAAKDMVEAIVPRIS</sequence>
<protein>
    <submittedName>
        <fullName evidence="1">Uncharacterized protein</fullName>
    </submittedName>
</protein>
<dbReference type="EMBL" id="JAPZBU010000008">
    <property type="protein sequence ID" value="KAJ5392460.1"/>
    <property type="molecule type" value="Genomic_DNA"/>
</dbReference>
<dbReference type="RefSeq" id="XP_056488138.1">
    <property type="nucleotide sequence ID" value="XM_056632587.1"/>
</dbReference>
<name>A0A9W9W0B9_9EURO</name>
<proteinExistence type="predicted"/>
<evidence type="ECO:0000313" key="2">
    <source>
        <dbReference type="Proteomes" id="UP001147747"/>
    </source>
</evidence>
<reference evidence="1" key="2">
    <citation type="journal article" date="2023" name="IMA Fungus">
        <title>Comparative genomic study of the Penicillium genus elucidates a diverse pangenome and 15 lateral gene transfer events.</title>
        <authorList>
            <person name="Petersen C."/>
            <person name="Sorensen T."/>
            <person name="Nielsen M.R."/>
            <person name="Sondergaard T.E."/>
            <person name="Sorensen J.L."/>
            <person name="Fitzpatrick D.A."/>
            <person name="Frisvad J.C."/>
            <person name="Nielsen K.L."/>
        </authorList>
    </citation>
    <scope>NUCLEOTIDE SEQUENCE</scope>
    <source>
        <strain evidence="1">IBT 29677</strain>
    </source>
</reference>
<accession>A0A9W9W0B9</accession>
<gene>
    <name evidence="1" type="ORF">N7509_007950</name>
</gene>
<dbReference type="OrthoDB" id="2534600at2759"/>
<comment type="caution">
    <text evidence="1">The sequence shown here is derived from an EMBL/GenBank/DDBJ whole genome shotgun (WGS) entry which is preliminary data.</text>
</comment>
<dbReference type="AlphaFoldDB" id="A0A9W9W0B9"/>
<keyword evidence="2" id="KW-1185">Reference proteome</keyword>
<evidence type="ECO:0000313" key="1">
    <source>
        <dbReference type="EMBL" id="KAJ5392460.1"/>
    </source>
</evidence>
<dbReference type="Proteomes" id="UP001147747">
    <property type="component" value="Unassembled WGS sequence"/>
</dbReference>
<dbReference type="GeneID" id="81371567"/>
<reference evidence="1" key="1">
    <citation type="submission" date="2022-12" db="EMBL/GenBank/DDBJ databases">
        <authorList>
            <person name="Petersen C."/>
        </authorList>
    </citation>
    <scope>NUCLEOTIDE SEQUENCE</scope>
    <source>
        <strain evidence="1">IBT 29677</strain>
    </source>
</reference>
<organism evidence="1 2">
    <name type="scientific">Penicillium cosmopolitanum</name>
    <dbReference type="NCBI Taxonomy" id="1131564"/>
    <lineage>
        <taxon>Eukaryota</taxon>
        <taxon>Fungi</taxon>
        <taxon>Dikarya</taxon>
        <taxon>Ascomycota</taxon>
        <taxon>Pezizomycotina</taxon>
        <taxon>Eurotiomycetes</taxon>
        <taxon>Eurotiomycetidae</taxon>
        <taxon>Eurotiales</taxon>
        <taxon>Aspergillaceae</taxon>
        <taxon>Penicillium</taxon>
    </lineage>
</organism>